<feature type="region of interest" description="Disordered" evidence="10">
    <location>
        <begin position="1"/>
        <end position="25"/>
    </location>
</feature>
<feature type="region of interest" description="Disordered" evidence="10">
    <location>
        <begin position="146"/>
        <end position="172"/>
    </location>
</feature>
<evidence type="ECO:0000256" key="2">
    <source>
        <dbReference type="ARBA" id="ARBA00022723"/>
    </source>
</evidence>
<evidence type="ECO:0000256" key="4">
    <source>
        <dbReference type="ARBA" id="ARBA00022771"/>
    </source>
</evidence>
<evidence type="ECO:0000313" key="13">
    <source>
        <dbReference type="EMBL" id="CAF0764127.1"/>
    </source>
</evidence>
<keyword evidence="8" id="KW-0539">Nucleus</keyword>
<evidence type="ECO:0000256" key="3">
    <source>
        <dbReference type="ARBA" id="ARBA00022737"/>
    </source>
</evidence>
<keyword evidence="16" id="KW-1185">Reference proteome</keyword>
<feature type="domain" description="C2H2-type" evidence="11">
    <location>
        <begin position="280"/>
        <end position="308"/>
    </location>
</feature>
<dbReference type="Gene3D" id="3.30.160.60">
    <property type="entry name" value="Classic Zinc Finger"/>
    <property type="match status" value="1"/>
</dbReference>
<evidence type="ECO:0000256" key="6">
    <source>
        <dbReference type="ARBA" id="ARBA00023125"/>
    </source>
</evidence>
<dbReference type="InterPro" id="IPR013087">
    <property type="entry name" value="Znf_C2H2_type"/>
</dbReference>
<dbReference type="PROSITE" id="PS00028">
    <property type="entry name" value="ZINC_FINGER_C2H2_1"/>
    <property type="match status" value="1"/>
</dbReference>
<dbReference type="AlphaFoldDB" id="A0A813Q9P7"/>
<keyword evidence="5" id="KW-0862">Zinc</keyword>
<feature type="region of interest" description="Disordered" evidence="10">
    <location>
        <begin position="96"/>
        <end position="133"/>
    </location>
</feature>
<feature type="compositionally biased region" description="Basic and acidic residues" evidence="10">
    <location>
        <begin position="102"/>
        <end position="112"/>
    </location>
</feature>
<dbReference type="Pfam" id="PF12874">
    <property type="entry name" value="zf-met"/>
    <property type="match status" value="1"/>
</dbReference>
<evidence type="ECO:0000313" key="12">
    <source>
        <dbReference type="EMBL" id="CAF0727630.1"/>
    </source>
</evidence>
<comment type="subcellular location">
    <subcellularLocation>
        <location evidence="1">Nucleus</location>
    </subcellularLocation>
</comment>
<feature type="region of interest" description="Disordered" evidence="10">
    <location>
        <begin position="196"/>
        <end position="234"/>
    </location>
</feature>
<sequence length="487" mass="54390">MASDSTTSETLISHQSRLTHTPWHSNNDLLHISKKISSLDQSSTSSETSTLTDSQSIDNSIIHFSDKHCNGENEIENLTEINNDHNTLSLSLNQINVNKTPSNDDHDQKQEEASSDISTKSYKNDPSCDFTSMSDNVKREQFKIQDHSDVTNSDDQQQQQQIDADQDELDEVSKTVKRITEETEQSEKYPLLVSTFISSDNSNGSGGGGGENSPKQPPHQDLSSSSSTPSYDNGASTSIDYLNSFIQSTTSALARTLSSSTTTNGSSSIYLHTRNSSKTLKCPKCNWHYKYQETLEIHMKEKHPDQETSCLYCLSSQLHPRLARGESYSCGYKPYRCEICNYSTTTKGNLSIHMQSDKHMNNIRECHQQTKSLISTISSNNSETHQQDTINSSSPPPPLSTEEFSTVESQTPAAIQSSVFRCDSLNNETNSRNLRIHMNSDKQIQDSQQKQIKNGTTATNEENDERSVEKKPTNDEISPPKEVPFDT</sequence>
<feature type="compositionally biased region" description="Basic and acidic residues" evidence="10">
    <location>
        <begin position="465"/>
        <end position="474"/>
    </location>
</feature>
<dbReference type="Pfam" id="PF00096">
    <property type="entry name" value="zf-C2H2"/>
    <property type="match status" value="1"/>
</dbReference>
<feature type="region of interest" description="Disordered" evidence="10">
    <location>
        <begin position="380"/>
        <end position="411"/>
    </location>
</feature>
<feature type="region of interest" description="Disordered" evidence="10">
    <location>
        <begin position="439"/>
        <end position="487"/>
    </location>
</feature>
<evidence type="ECO:0000256" key="5">
    <source>
        <dbReference type="ARBA" id="ARBA00022833"/>
    </source>
</evidence>
<evidence type="ECO:0000256" key="8">
    <source>
        <dbReference type="ARBA" id="ARBA00023242"/>
    </source>
</evidence>
<dbReference type="EMBL" id="CAJOBA010000079">
    <property type="protein sequence ID" value="CAF3501865.1"/>
    <property type="molecule type" value="Genomic_DNA"/>
</dbReference>
<evidence type="ECO:0000256" key="1">
    <source>
        <dbReference type="ARBA" id="ARBA00004123"/>
    </source>
</evidence>
<organism evidence="13 16">
    <name type="scientific">Didymodactylos carnosus</name>
    <dbReference type="NCBI Taxonomy" id="1234261"/>
    <lineage>
        <taxon>Eukaryota</taxon>
        <taxon>Metazoa</taxon>
        <taxon>Spiralia</taxon>
        <taxon>Gnathifera</taxon>
        <taxon>Rotifera</taxon>
        <taxon>Eurotatoria</taxon>
        <taxon>Bdelloidea</taxon>
        <taxon>Philodinida</taxon>
        <taxon>Philodinidae</taxon>
        <taxon>Didymodactylos</taxon>
    </lineage>
</organism>
<dbReference type="Proteomes" id="UP000663829">
    <property type="component" value="Unassembled WGS sequence"/>
</dbReference>
<dbReference type="Proteomes" id="UP000677228">
    <property type="component" value="Unassembled WGS sequence"/>
</dbReference>
<proteinExistence type="predicted"/>
<dbReference type="OrthoDB" id="6417226at2759"/>
<gene>
    <name evidence="13" type="ORF">GPM918_LOCUS1554</name>
    <name evidence="12" type="ORF">OVA965_LOCUS558</name>
    <name evidence="15" type="ORF">SRO942_LOCUS1554</name>
    <name evidence="14" type="ORF">TMI583_LOCUS558</name>
</gene>
<keyword evidence="7" id="KW-0371">Homeobox</keyword>
<feature type="compositionally biased region" description="Low complexity" evidence="10">
    <location>
        <begin position="154"/>
        <end position="163"/>
    </location>
</feature>
<evidence type="ECO:0000259" key="11">
    <source>
        <dbReference type="PROSITE" id="PS50157"/>
    </source>
</evidence>
<comment type="caution">
    <text evidence="13">The sequence shown here is derived from an EMBL/GenBank/DDBJ whole genome shotgun (WGS) entry which is preliminary data.</text>
</comment>
<keyword evidence="6" id="KW-0238">DNA-binding</keyword>
<dbReference type="PROSITE" id="PS50157">
    <property type="entry name" value="ZINC_FINGER_C2H2_2"/>
    <property type="match status" value="1"/>
</dbReference>
<evidence type="ECO:0000313" key="15">
    <source>
        <dbReference type="EMBL" id="CAF3545294.1"/>
    </source>
</evidence>
<dbReference type="EMBL" id="CAJOBC010000146">
    <property type="protein sequence ID" value="CAF3545294.1"/>
    <property type="molecule type" value="Genomic_DNA"/>
</dbReference>
<dbReference type="InterPro" id="IPR051968">
    <property type="entry name" value="ZnFinger_Homeobox_TR"/>
</dbReference>
<dbReference type="GO" id="GO:0005634">
    <property type="term" value="C:nucleus"/>
    <property type="evidence" value="ECO:0007669"/>
    <property type="project" value="UniProtKB-SubCell"/>
</dbReference>
<dbReference type="InterPro" id="IPR036236">
    <property type="entry name" value="Znf_C2H2_sf"/>
</dbReference>
<dbReference type="FunFam" id="3.30.160.60:FF:000081">
    <property type="entry name" value="Zinc finger homeobox protein 4"/>
    <property type="match status" value="1"/>
</dbReference>
<dbReference type="EMBL" id="CAJNOQ010000146">
    <property type="protein sequence ID" value="CAF0764127.1"/>
    <property type="molecule type" value="Genomic_DNA"/>
</dbReference>
<feature type="compositionally biased region" description="Polar residues" evidence="10">
    <location>
        <begin position="380"/>
        <end position="391"/>
    </location>
</feature>
<dbReference type="PANTHER" id="PTHR45891">
    <property type="entry name" value="ZINC FINGER HOMEOBOX PROTEIN"/>
    <property type="match status" value="1"/>
</dbReference>
<dbReference type="Proteomes" id="UP000682733">
    <property type="component" value="Unassembled WGS sequence"/>
</dbReference>
<protein>
    <recommendedName>
        <fullName evidence="11">C2H2-type domain-containing protein</fullName>
    </recommendedName>
</protein>
<dbReference type="SUPFAM" id="SSF57667">
    <property type="entry name" value="beta-beta-alpha zinc fingers"/>
    <property type="match status" value="1"/>
</dbReference>
<dbReference type="PANTHER" id="PTHR45891:SF3">
    <property type="entry name" value="ZINC FINGER PROTEIN 2"/>
    <property type="match status" value="1"/>
</dbReference>
<dbReference type="SMART" id="SM00355">
    <property type="entry name" value="ZnF_C2H2"/>
    <property type="match status" value="2"/>
</dbReference>
<dbReference type="GO" id="GO:0000981">
    <property type="term" value="F:DNA-binding transcription factor activity, RNA polymerase II-specific"/>
    <property type="evidence" value="ECO:0007669"/>
    <property type="project" value="TreeGrafter"/>
</dbReference>
<evidence type="ECO:0000313" key="14">
    <source>
        <dbReference type="EMBL" id="CAF3501865.1"/>
    </source>
</evidence>
<evidence type="ECO:0000256" key="7">
    <source>
        <dbReference type="ARBA" id="ARBA00023155"/>
    </source>
</evidence>
<keyword evidence="3" id="KW-0677">Repeat</keyword>
<evidence type="ECO:0000313" key="16">
    <source>
        <dbReference type="Proteomes" id="UP000663829"/>
    </source>
</evidence>
<dbReference type="Proteomes" id="UP000681722">
    <property type="component" value="Unassembled WGS sequence"/>
</dbReference>
<keyword evidence="2" id="KW-0479">Metal-binding</keyword>
<dbReference type="GO" id="GO:0008270">
    <property type="term" value="F:zinc ion binding"/>
    <property type="evidence" value="ECO:0007669"/>
    <property type="project" value="UniProtKB-KW"/>
</dbReference>
<feature type="compositionally biased region" description="Polar residues" evidence="10">
    <location>
        <begin position="402"/>
        <end position="411"/>
    </location>
</feature>
<reference evidence="13" key="1">
    <citation type="submission" date="2021-02" db="EMBL/GenBank/DDBJ databases">
        <authorList>
            <person name="Nowell W R."/>
        </authorList>
    </citation>
    <scope>NUCLEOTIDE SEQUENCE</scope>
</reference>
<name>A0A813Q9P7_9BILA</name>
<dbReference type="EMBL" id="CAJNOK010000079">
    <property type="protein sequence ID" value="CAF0727630.1"/>
    <property type="molecule type" value="Genomic_DNA"/>
</dbReference>
<accession>A0A813Q9P7</accession>
<dbReference type="GO" id="GO:0000978">
    <property type="term" value="F:RNA polymerase II cis-regulatory region sequence-specific DNA binding"/>
    <property type="evidence" value="ECO:0007669"/>
    <property type="project" value="TreeGrafter"/>
</dbReference>
<evidence type="ECO:0000256" key="10">
    <source>
        <dbReference type="SAM" id="MobiDB-lite"/>
    </source>
</evidence>
<keyword evidence="4 9" id="KW-0863">Zinc-finger</keyword>
<evidence type="ECO:0000256" key="9">
    <source>
        <dbReference type="PROSITE-ProRule" id="PRU00042"/>
    </source>
</evidence>